<accession>A0A2A4J1W0</accession>
<gene>
    <name evidence="3" type="ORF">B5V51_9219</name>
</gene>
<organism evidence="3">
    <name type="scientific">Heliothis virescens</name>
    <name type="common">Tobacco budworm moth</name>
    <dbReference type="NCBI Taxonomy" id="7102"/>
    <lineage>
        <taxon>Eukaryota</taxon>
        <taxon>Metazoa</taxon>
        <taxon>Ecdysozoa</taxon>
        <taxon>Arthropoda</taxon>
        <taxon>Hexapoda</taxon>
        <taxon>Insecta</taxon>
        <taxon>Pterygota</taxon>
        <taxon>Neoptera</taxon>
        <taxon>Endopterygota</taxon>
        <taxon>Lepidoptera</taxon>
        <taxon>Glossata</taxon>
        <taxon>Ditrysia</taxon>
        <taxon>Noctuoidea</taxon>
        <taxon>Noctuidae</taxon>
        <taxon>Heliothinae</taxon>
        <taxon>Heliothis</taxon>
    </lineage>
</organism>
<feature type="chain" id="PRO_5013331477" evidence="2">
    <location>
        <begin position="23"/>
        <end position="179"/>
    </location>
</feature>
<comment type="caution">
    <text evidence="3">The sequence shown here is derived from an EMBL/GenBank/DDBJ whole genome shotgun (WGS) entry which is preliminary data.</text>
</comment>
<feature type="compositionally biased region" description="Low complexity" evidence="1">
    <location>
        <begin position="152"/>
        <end position="179"/>
    </location>
</feature>
<evidence type="ECO:0000256" key="2">
    <source>
        <dbReference type="SAM" id="SignalP"/>
    </source>
</evidence>
<protein>
    <submittedName>
        <fullName evidence="3">Uncharacterized protein</fullName>
    </submittedName>
</protein>
<reference evidence="3" key="1">
    <citation type="submission" date="2017-09" db="EMBL/GenBank/DDBJ databases">
        <title>Contemporary evolution of a Lepidopteran species, Heliothis virescens, in response to modern agricultural practices.</title>
        <authorList>
            <person name="Fritz M.L."/>
            <person name="Deyonke A.M."/>
            <person name="Papanicolaou A."/>
            <person name="Micinski S."/>
            <person name="Westbrook J."/>
            <person name="Gould F."/>
        </authorList>
    </citation>
    <scope>NUCLEOTIDE SEQUENCE [LARGE SCALE GENOMIC DNA]</scope>
    <source>
        <strain evidence="3">HvINT-</strain>
        <tissue evidence="3">Whole body</tissue>
    </source>
</reference>
<dbReference type="EMBL" id="NWSH01004146">
    <property type="protein sequence ID" value="PCG65430.1"/>
    <property type="molecule type" value="Genomic_DNA"/>
</dbReference>
<name>A0A2A4J1W0_HELVI</name>
<sequence>MSEVRACLYFSVILLCFQISVAKPFFGTRFWCDVFCDDDDNVSTSTTTASSEDYLDAFCADCPPTRRPRPPTTRMPPIPANVWMPGGPGMPVGPGNQGPVNYFVIPPQSGANFSMAPNANNGLWNFVFSPYNPAGPGGPPSATPAPAPAPAPSATTAAPGATPAATTAAATTAAPAARK</sequence>
<feature type="region of interest" description="Disordered" evidence="1">
    <location>
        <begin position="136"/>
        <end position="179"/>
    </location>
</feature>
<feature type="signal peptide" evidence="2">
    <location>
        <begin position="1"/>
        <end position="22"/>
    </location>
</feature>
<evidence type="ECO:0000313" key="3">
    <source>
        <dbReference type="EMBL" id="PCG65430.1"/>
    </source>
</evidence>
<dbReference type="AlphaFoldDB" id="A0A2A4J1W0"/>
<feature type="compositionally biased region" description="Pro residues" evidence="1">
    <location>
        <begin position="136"/>
        <end position="151"/>
    </location>
</feature>
<keyword evidence="2" id="KW-0732">Signal</keyword>
<proteinExistence type="predicted"/>
<evidence type="ECO:0000256" key="1">
    <source>
        <dbReference type="SAM" id="MobiDB-lite"/>
    </source>
</evidence>